<dbReference type="InParanoid" id="A0A409YXV1"/>
<feature type="domain" description="AB hydrolase-1" evidence="1">
    <location>
        <begin position="109"/>
        <end position="228"/>
    </location>
</feature>
<dbReference type="GO" id="GO:0016020">
    <property type="term" value="C:membrane"/>
    <property type="evidence" value="ECO:0007669"/>
    <property type="project" value="TreeGrafter"/>
</dbReference>
<dbReference type="AlphaFoldDB" id="A0A409YXV1"/>
<gene>
    <name evidence="2" type="ORF">CVT24_005602</name>
</gene>
<dbReference type="Gene3D" id="3.40.50.1820">
    <property type="entry name" value="alpha/beta hydrolase"/>
    <property type="match status" value="1"/>
</dbReference>
<evidence type="ECO:0000313" key="3">
    <source>
        <dbReference type="Proteomes" id="UP000284842"/>
    </source>
</evidence>
<sequence>MSGFLPYVQSVAKGTLATAAGVSTLAVALVYYGQNYLIYPSAFPQESRTMVYTPDQFGMEYQSLELKTSDEVVLRCYLMTQKENSGFRWEDIDSSKRPRTEDEYVSSRPTVVMFHGNAGNLGFRIPLAAQFYRRMGCNVLMMSYRGYGLSEGSPSEKGLQIDAQTALDYLTTHPAFSKTPIILYGQSIGGAVAIDLASKNPDKIAAIIVENTFTSLPDLVPHVMPVFSRVSFLCHQKWNSASKISSIPATTPILMLSGARDEIVPKEHMRSLWEAVAKRGEKKTGNGSEYKVGLERAKFVEFPHGRHNDTCEEPGYWAAISEFVASIPSNIASKSS</sequence>
<dbReference type="OrthoDB" id="10249433at2759"/>
<dbReference type="STRING" id="181874.A0A409YXV1"/>
<dbReference type="InterPro" id="IPR029058">
    <property type="entry name" value="AB_hydrolase_fold"/>
</dbReference>
<dbReference type="GO" id="GO:0008474">
    <property type="term" value="F:palmitoyl-(protein) hydrolase activity"/>
    <property type="evidence" value="ECO:0007669"/>
    <property type="project" value="TreeGrafter"/>
</dbReference>
<keyword evidence="3" id="KW-1185">Reference proteome</keyword>
<name>A0A409YXV1_9AGAR</name>
<dbReference type="Proteomes" id="UP000284842">
    <property type="component" value="Unassembled WGS sequence"/>
</dbReference>
<dbReference type="EMBL" id="NHTK01000317">
    <property type="protein sequence ID" value="PPR07865.1"/>
    <property type="molecule type" value="Genomic_DNA"/>
</dbReference>
<dbReference type="SUPFAM" id="SSF53474">
    <property type="entry name" value="alpha/beta-Hydrolases"/>
    <property type="match status" value="1"/>
</dbReference>
<dbReference type="InterPro" id="IPR000073">
    <property type="entry name" value="AB_hydrolase_1"/>
</dbReference>
<proteinExistence type="predicted"/>
<dbReference type="Pfam" id="PF00561">
    <property type="entry name" value="Abhydrolase_1"/>
    <property type="match status" value="1"/>
</dbReference>
<dbReference type="PANTHER" id="PTHR12277:SF81">
    <property type="entry name" value="PROTEIN ABHD13"/>
    <property type="match status" value="1"/>
</dbReference>
<comment type="caution">
    <text evidence="2">The sequence shown here is derived from an EMBL/GenBank/DDBJ whole genome shotgun (WGS) entry which is preliminary data.</text>
</comment>
<organism evidence="2 3">
    <name type="scientific">Panaeolus cyanescens</name>
    <dbReference type="NCBI Taxonomy" id="181874"/>
    <lineage>
        <taxon>Eukaryota</taxon>
        <taxon>Fungi</taxon>
        <taxon>Dikarya</taxon>
        <taxon>Basidiomycota</taxon>
        <taxon>Agaricomycotina</taxon>
        <taxon>Agaricomycetes</taxon>
        <taxon>Agaricomycetidae</taxon>
        <taxon>Agaricales</taxon>
        <taxon>Agaricineae</taxon>
        <taxon>Galeropsidaceae</taxon>
        <taxon>Panaeolus</taxon>
    </lineage>
</organism>
<evidence type="ECO:0000259" key="1">
    <source>
        <dbReference type="Pfam" id="PF00561"/>
    </source>
</evidence>
<protein>
    <recommendedName>
        <fullName evidence="1">AB hydrolase-1 domain-containing protein</fullName>
    </recommendedName>
</protein>
<evidence type="ECO:0000313" key="2">
    <source>
        <dbReference type="EMBL" id="PPR07865.1"/>
    </source>
</evidence>
<dbReference type="PANTHER" id="PTHR12277">
    <property type="entry name" value="ALPHA/BETA HYDROLASE DOMAIN-CONTAINING PROTEIN"/>
    <property type="match status" value="1"/>
</dbReference>
<accession>A0A409YXV1</accession>
<reference evidence="2 3" key="1">
    <citation type="journal article" date="2018" name="Evol. Lett.">
        <title>Horizontal gene cluster transfer increased hallucinogenic mushroom diversity.</title>
        <authorList>
            <person name="Reynolds H.T."/>
            <person name="Vijayakumar V."/>
            <person name="Gluck-Thaler E."/>
            <person name="Korotkin H.B."/>
            <person name="Matheny P.B."/>
            <person name="Slot J.C."/>
        </authorList>
    </citation>
    <scope>NUCLEOTIDE SEQUENCE [LARGE SCALE GENOMIC DNA]</scope>
    <source>
        <strain evidence="2 3">2629</strain>
    </source>
</reference>
<dbReference type="FunCoup" id="A0A409YXV1">
    <property type="interactions" value="164"/>
</dbReference>